<dbReference type="InterPro" id="IPR003500">
    <property type="entry name" value="RpiB_LacA_LacB"/>
</dbReference>
<dbReference type="Pfam" id="PF02502">
    <property type="entry name" value="LacAB_rpiB"/>
    <property type="match status" value="1"/>
</dbReference>
<reference evidence="3" key="1">
    <citation type="submission" date="2022-08" db="EMBL/GenBank/DDBJ databases">
        <title>Genome Sequence of the sulphate-reducing bacterium, Pseudodesulfovibrio portus JCM14722.</title>
        <authorList>
            <person name="Kondo R."/>
            <person name="Kataoka T."/>
        </authorList>
    </citation>
    <scope>NUCLEOTIDE SEQUENCE</scope>
    <source>
        <strain evidence="3">JCM 14722</strain>
    </source>
</reference>
<dbReference type="EMBL" id="AP026708">
    <property type="protein sequence ID" value="BDQ34412.1"/>
    <property type="molecule type" value="Genomic_DNA"/>
</dbReference>
<evidence type="ECO:0000313" key="4">
    <source>
        <dbReference type="Proteomes" id="UP001061361"/>
    </source>
</evidence>
<evidence type="ECO:0000256" key="1">
    <source>
        <dbReference type="ARBA" id="ARBA00008754"/>
    </source>
</evidence>
<protein>
    <submittedName>
        <fullName evidence="3">Ribose 5-phosphate isomerase B</fullName>
    </submittedName>
</protein>
<dbReference type="Proteomes" id="UP001061361">
    <property type="component" value="Chromosome"/>
</dbReference>
<name>A0ABM8ASI3_9BACT</name>
<evidence type="ECO:0000313" key="3">
    <source>
        <dbReference type="EMBL" id="BDQ34412.1"/>
    </source>
</evidence>
<sequence>MESGDHIVSKTIVIGSDHGGYNLKSVFIAKLKEWGYAVEDEGPDCLDSCDYPLFAAKVCNNLAKDESKLGVLICGTGLGMSMTANRMGIRAALCSNEFHARMAREHNDARILCMGERVTGQGLALEILKVFLETEFGGDRHQRRIDLIDTVSK</sequence>
<organism evidence="3 4">
    <name type="scientific">Pseudodesulfovibrio portus</name>
    <dbReference type="NCBI Taxonomy" id="231439"/>
    <lineage>
        <taxon>Bacteria</taxon>
        <taxon>Pseudomonadati</taxon>
        <taxon>Thermodesulfobacteriota</taxon>
        <taxon>Desulfovibrionia</taxon>
        <taxon>Desulfovibrionales</taxon>
        <taxon>Desulfovibrionaceae</taxon>
    </lineage>
</organism>
<dbReference type="Gene3D" id="3.40.1400.10">
    <property type="entry name" value="Sugar-phosphate isomerase, RpiB/LacA/LacB"/>
    <property type="match status" value="1"/>
</dbReference>
<dbReference type="NCBIfam" id="TIGR01120">
    <property type="entry name" value="rpiB"/>
    <property type="match status" value="1"/>
</dbReference>
<proteinExistence type="inferred from homology"/>
<gene>
    <name evidence="3" type="ORF">JCM14722_19540</name>
</gene>
<keyword evidence="4" id="KW-1185">Reference proteome</keyword>
<evidence type="ECO:0000256" key="2">
    <source>
        <dbReference type="ARBA" id="ARBA00023235"/>
    </source>
</evidence>
<dbReference type="GO" id="GO:0016853">
    <property type="term" value="F:isomerase activity"/>
    <property type="evidence" value="ECO:0007669"/>
    <property type="project" value="UniProtKB-KW"/>
</dbReference>
<dbReference type="InterPro" id="IPR036569">
    <property type="entry name" value="RpiB_LacA_LacB_sf"/>
</dbReference>
<accession>A0ABM8ASI3</accession>
<keyword evidence="2 3" id="KW-0413">Isomerase</keyword>
<dbReference type="PANTHER" id="PTHR30345">
    <property type="entry name" value="RIBOSE-5-PHOSPHATE ISOMERASE B"/>
    <property type="match status" value="1"/>
</dbReference>
<dbReference type="InterPro" id="IPR004785">
    <property type="entry name" value="RpiB"/>
</dbReference>
<dbReference type="NCBIfam" id="TIGR00689">
    <property type="entry name" value="rpiB_lacA_lacB"/>
    <property type="match status" value="1"/>
</dbReference>
<dbReference type="PANTHER" id="PTHR30345:SF0">
    <property type="entry name" value="DNA DAMAGE-REPAIR_TOLERATION PROTEIN DRT102"/>
    <property type="match status" value="1"/>
</dbReference>
<comment type="similarity">
    <text evidence="1">Belongs to the LacAB/RpiB family.</text>
</comment>
<dbReference type="SUPFAM" id="SSF89623">
    <property type="entry name" value="Ribose/Galactose isomerase RpiB/AlsB"/>
    <property type="match status" value="1"/>
</dbReference>
<dbReference type="PIRSF" id="PIRSF005384">
    <property type="entry name" value="RpiB_LacA_B"/>
    <property type="match status" value="1"/>
</dbReference>
<dbReference type="NCBIfam" id="NF004051">
    <property type="entry name" value="PRK05571.1"/>
    <property type="match status" value="1"/>
</dbReference>